<feature type="compositionally biased region" description="Low complexity" evidence="1">
    <location>
        <begin position="1"/>
        <end position="10"/>
    </location>
</feature>
<accession>A0A553K283</accession>
<evidence type="ECO:0000259" key="3">
    <source>
        <dbReference type="Pfam" id="PF10708"/>
    </source>
</evidence>
<name>A0A553K283_9ACTN</name>
<feature type="compositionally biased region" description="Basic and acidic residues" evidence="1">
    <location>
        <begin position="177"/>
        <end position="189"/>
    </location>
</feature>
<proteinExistence type="predicted"/>
<dbReference type="InterPro" id="IPR018929">
    <property type="entry name" value="DUF2510"/>
</dbReference>
<keyword evidence="2" id="KW-0812">Transmembrane</keyword>
<keyword evidence="2" id="KW-1133">Transmembrane helix</keyword>
<dbReference type="EMBL" id="VKKG01000002">
    <property type="protein sequence ID" value="TRY18795.1"/>
    <property type="molecule type" value="Genomic_DNA"/>
</dbReference>
<feature type="compositionally biased region" description="Pro residues" evidence="1">
    <location>
        <begin position="38"/>
        <end position="49"/>
    </location>
</feature>
<dbReference type="RefSeq" id="WP_143937687.1">
    <property type="nucleotide sequence ID" value="NZ_VKKG01000002.1"/>
</dbReference>
<dbReference type="OrthoDB" id="5065474at2"/>
<feature type="region of interest" description="Disordered" evidence="1">
    <location>
        <begin position="1"/>
        <end position="69"/>
    </location>
</feature>
<dbReference type="Pfam" id="PF10708">
    <property type="entry name" value="DUF2510"/>
    <property type="match status" value="1"/>
</dbReference>
<evidence type="ECO:0000313" key="5">
    <source>
        <dbReference type="Proteomes" id="UP000317638"/>
    </source>
</evidence>
<feature type="domain" description="DUF2510" evidence="3">
    <location>
        <begin position="4"/>
        <end position="34"/>
    </location>
</feature>
<comment type="caution">
    <text evidence="4">The sequence shown here is derived from an EMBL/GenBank/DDBJ whole genome shotgun (WGS) entry which is preliminary data.</text>
</comment>
<keyword evidence="2" id="KW-0472">Membrane</keyword>
<protein>
    <submittedName>
        <fullName evidence="4">DUF2510 domain-containing protein</fullName>
    </submittedName>
</protein>
<sequence length="341" mass="36441">MSAPGWYPDPRGGGGRRYWDGVRWTDQVQQPSQYPQYPGNPPQQYPPQPGSHGPQHQQQPGQPPQAPRGGSTLALWITLAVSVALIIGLGTWLLFFRDAAPQTTPGTAPSVTATTQQDTTPEPAATTAEPDPTTPAPETTDPKPDPTTPEPEPTDEAVTTVAEGDTLTPLECEGTADDARGEENAEGRIESSLGLSFPAVPGFTAQPIQYPWVWGSNSQYKDYGNDWMASVTVGTLDAADGFEGHEQAAVRLAQCMLSSEFYGDHLAGATVFAFDSQAENAVTWLDVDVDVTGVEGVGRDWVTVVTAERDGELHVGIAVVPDSSEEDYDLVQEAFADLVFS</sequence>
<feature type="region of interest" description="Disordered" evidence="1">
    <location>
        <begin position="104"/>
        <end position="189"/>
    </location>
</feature>
<organism evidence="4 5">
    <name type="scientific">Tessaracoccus rhinocerotis</name>
    <dbReference type="NCBI Taxonomy" id="1689449"/>
    <lineage>
        <taxon>Bacteria</taxon>
        <taxon>Bacillati</taxon>
        <taxon>Actinomycetota</taxon>
        <taxon>Actinomycetes</taxon>
        <taxon>Propionibacteriales</taxon>
        <taxon>Propionibacteriaceae</taxon>
        <taxon>Tessaracoccus</taxon>
    </lineage>
</organism>
<keyword evidence="5" id="KW-1185">Reference proteome</keyword>
<dbReference type="AlphaFoldDB" id="A0A553K283"/>
<dbReference type="Proteomes" id="UP000317638">
    <property type="component" value="Unassembled WGS sequence"/>
</dbReference>
<feature type="compositionally biased region" description="Low complexity" evidence="1">
    <location>
        <begin position="112"/>
        <end position="139"/>
    </location>
</feature>
<evidence type="ECO:0000256" key="1">
    <source>
        <dbReference type="SAM" id="MobiDB-lite"/>
    </source>
</evidence>
<reference evidence="4 5" key="1">
    <citation type="submission" date="2019-07" db="EMBL/GenBank/DDBJ databases">
        <authorList>
            <person name="Zhou L.-Y."/>
        </authorList>
    </citation>
    <scope>NUCLEOTIDE SEQUENCE [LARGE SCALE GENOMIC DNA]</scope>
    <source>
        <strain evidence="4 5">YIM 101269</strain>
    </source>
</reference>
<evidence type="ECO:0000313" key="4">
    <source>
        <dbReference type="EMBL" id="TRY18795.1"/>
    </source>
</evidence>
<evidence type="ECO:0000256" key="2">
    <source>
        <dbReference type="SAM" id="Phobius"/>
    </source>
</evidence>
<gene>
    <name evidence="4" type="ORF">FOJ82_06700</name>
</gene>
<feature type="compositionally biased region" description="Low complexity" evidence="1">
    <location>
        <begin position="50"/>
        <end position="60"/>
    </location>
</feature>
<feature type="transmembrane region" description="Helical" evidence="2">
    <location>
        <begin position="73"/>
        <end position="95"/>
    </location>
</feature>